<keyword evidence="1" id="KW-0732">Signal</keyword>
<evidence type="ECO:0000313" key="4">
    <source>
        <dbReference type="Proteomes" id="UP001595556"/>
    </source>
</evidence>
<feature type="signal peptide" evidence="1">
    <location>
        <begin position="1"/>
        <end position="26"/>
    </location>
</feature>
<dbReference type="Proteomes" id="UP001595556">
    <property type="component" value="Unassembled WGS sequence"/>
</dbReference>
<feature type="chain" id="PRO_5045887798" evidence="1">
    <location>
        <begin position="27"/>
        <end position="547"/>
    </location>
</feature>
<gene>
    <name evidence="3" type="ORF">ACFOEN_13355</name>
</gene>
<dbReference type="Pfam" id="PF22494">
    <property type="entry name" value="choice_anch_I"/>
    <property type="match status" value="1"/>
</dbReference>
<organism evidence="3 4">
    <name type="scientific">Piscinibacterium candidicorallinum</name>
    <dbReference type="NCBI Taxonomy" id="1793872"/>
    <lineage>
        <taxon>Bacteria</taxon>
        <taxon>Pseudomonadati</taxon>
        <taxon>Pseudomonadota</taxon>
        <taxon>Betaproteobacteria</taxon>
        <taxon>Burkholderiales</taxon>
        <taxon>Piscinibacterium</taxon>
    </lineage>
</organism>
<dbReference type="InterPro" id="IPR015943">
    <property type="entry name" value="WD40/YVTN_repeat-like_dom_sf"/>
</dbReference>
<accession>A0ABV7H7D8</accession>
<keyword evidence="4" id="KW-1185">Reference proteome</keyword>
<dbReference type="SUPFAM" id="SSF50969">
    <property type="entry name" value="YVTN repeat-like/Quinoprotein amine dehydrogenase"/>
    <property type="match status" value="1"/>
</dbReference>
<reference evidence="4" key="1">
    <citation type="journal article" date="2019" name="Int. J. Syst. Evol. Microbiol.">
        <title>The Global Catalogue of Microorganisms (GCM) 10K type strain sequencing project: providing services to taxonomists for standard genome sequencing and annotation.</title>
        <authorList>
            <consortium name="The Broad Institute Genomics Platform"/>
            <consortium name="The Broad Institute Genome Sequencing Center for Infectious Disease"/>
            <person name="Wu L."/>
            <person name="Ma J."/>
        </authorList>
    </citation>
    <scope>NUCLEOTIDE SEQUENCE [LARGE SCALE GENOMIC DNA]</scope>
    <source>
        <strain evidence="4">KCTC 52168</strain>
    </source>
</reference>
<dbReference type="InterPro" id="IPR052956">
    <property type="entry name" value="Mesenchyme-surface_protein"/>
</dbReference>
<dbReference type="InterPro" id="IPR011047">
    <property type="entry name" value="Quinoprotein_ADH-like_sf"/>
</dbReference>
<dbReference type="PANTHER" id="PTHR46928:SF1">
    <property type="entry name" value="MESENCHYME-SPECIFIC CELL SURFACE GLYCOPROTEIN"/>
    <property type="match status" value="1"/>
</dbReference>
<dbReference type="EMBL" id="JBHRTI010000007">
    <property type="protein sequence ID" value="MFC3148613.1"/>
    <property type="molecule type" value="Genomic_DNA"/>
</dbReference>
<feature type="domain" description="Choice-of-anchor I" evidence="2">
    <location>
        <begin position="54"/>
        <end position="544"/>
    </location>
</feature>
<evidence type="ECO:0000259" key="2">
    <source>
        <dbReference type="Pfam" id="PF22494"/>
    </source>
</evidence>
<dbReference type="InterPro" id="IPR055188">
    <property type="entry name" value="Choice_anch_I"/>
</dbReference>
<dbReference type="SUPFAM" id="SSF50998">
    <property type="entry name" value="Quinoprotein alcohol dehydrogenase-like"/>
    <property type="match status" value="1"/>
</dbReference>
<dbReference type="NCBIfam" id="NF038117">
    <property type="entry name" value="choice_anch_I"/>
    <property type="match status" value="1"/>
</dbReference>
<name>A0ABV7H7D8_9BURK</name>
<sequence>MIQTLFSKRALPRLAALLAAAGVLVAAGCGGGGEVNTTPPAAVETTPNTLSLTFLGRYAAPTTGVGGAEIPAWDATTRRLFVVNGAAGSVDVLSLSNPAAPQKVGEIAAATLGGPVNSVSAFGGIVALAVEAPVKTDNGTVQLFNAANLQRIGNPIPVGALPDMLTFSPDGKTILVANEGEPNDAYTIDPEGSISIIDVSNPFTPTVRTAGFTAFNARAAELRTAGVRIFGPNASVAQDLEPEYITVSADGRTAWVTLQENNALALVDIPSATVGQVVPLGYKNHALSGNGIDASDRDSRINIQPWPVLGMYQPDAIASFNVNGETFLITANEGDARAYTAFNEEARVSSLTLAPALLNNALCGGPCNTADRLGRLQVTNTLGRASATSPYDTLYAFGSRSFSVWSATGTQVYDSGDELERRTAALFPANFNASNDNNTLDDRSDNKGPEPEGVIVARFGTKNYAFIGLERIGGVMVYDLSNPRAPVFVTYINTRDLAQAVTSPASGDRGPEGLTIIPASSSPTGTPLLVVANETSGTTAVFRINFL</sequence>
<protein>
    <submittedName>
        <fullName evidence="3">Choice-of-anchor I family protein</fullName>
    </submittedName>
</protein>
<dbReference type="Gene3D" id="2.130.10.10">
    <property type="entry name" value="YVTN repeat-like/Quinoprotein amine dehydrogenase"/>
    <property type="match status" value="1"/>
</dbReference>
<dbReference type="InterPro" id="IPR011044">
    <property type="entry name" value="Quino_amine_DH_bsu"/>
</dbReference>
<evidence type="ECO:0000313" key="3">
    <source>
        <dbReference type="EMBL" id="MFC3148613.1"/>
    </source>
</evidence>
<proteinExistence type="predicted"/>
<dbReference type="PANTHER" id="PTHR46928">
    <property type="entry name" value="MESENCHYME-SPECIFIC CELL SURFACE GLYCOPROTEIN"/>
    <property type="match status" value="1"/>
</dbReference>
<comment type="caution">
    <text evidence="3">The sequence shown here is derived from an EMBL/GenBank/DDBJ whole genome shotgun (WGS) entry which is preliminary data.</text>
</comment>
<dbReference type="RefSeq" id="WP_377304722.1">
    <property type="nucleotide sequence ID" value="NZ_CP180191.1"/>
</dbReference>
<evidence type="ECO:0000256" key="1">
    <source>
        <dbReference type="SAM" id="SignalP"/>
    </source>
</evidence>